<organism evidence="2 3">
    <name type="scientific">Lasiosphaeria miniovina</name>
    <dbReference type="NCBI Taxonomy" id="1954250"/>
    <lineage>
        <taxon>Eukaryota</taxon>
        <taxon>Fungi</taxon>
        <taxon>Dikarya</taxon>
        <taxon>Ascomycota</taxon>
        <taxon>Pezizomycotina</taxon>
        <taxon>Sordariomycetes</taxon>
        <taxon>Sordariomycetidae</taxon>
        <taxon>Sordariales</taxon>
        <taxon>Lasiosphaeriaceae</taxon>
        <taxon>Lasiosphaeria</taxon>
    </lineage>
</organism>
<reference evidence="2" key="1">
    <citation type="submission" date="2023-06" db="EMBL/GenBank/DDBJ databases">
        <title>Genome-scale phylogeny and comparative genomics of the fungal order Sordariales.</title>
        <authorList>
            <consortium name="Lawrence Berkeley National Laboratory"/>
            <person name="Hensen N."/>
            <person name="Bonometti L."/>
            <person name="Westerberg I."/>
            <person name="Brannstrom I.O."/>
            <person name="Guillou S."/>
            <person name="Cros-Aarteil S."/>
            <person name="Calhoun S."/>
            <person name="Haridas S."/>
            <person name="Kuo A."/>
            <person name="Mondo S."/>
            <person name="Pangilinan J."/>
            <person name="Riley R."/>
            <person name="LaButti K."/>
            <person name="Andreopoulos B."/>
            <person name="Lipzen A."/>
            <person name="Chen C."/>
            <person name="Yanf M."/>
            <person name="Daum C."/>
            <person name="Ng V."/>
            <person name="Clum A."/>
            <person name="Steindorff A."/>
            <person name="Ohm R."/>
            <person name="Martin F."/>
            <person name="Silar P."/>
            <person name="Natvig D."/>
            <person name="Lalanne C."/>
            <person name="Gautier V."/>
            <person name="Ament-velasquez S.L."/>
            <person name="Kruys A."/>
            <person name="Hutchinson M.I."/>
            <person name="Powell A.J."/>
            <person name="Barry K."/>
            <person name="Miller A.N."/>
            <person name="Grigoriev I.V."/>
            <person name="Debuchy R."/>
            <person name="Gladieux P."/>
            <person name="Thoren M.H."/>
            <person name="Johannesson H."/>
        </authorList>
    </citation>
    <scope>NUCLEOTIDE SEQUENCE</scope>
    <source>
        <strain evidence="2">SMH2392-1A</strain>
    </source>
</reference>
<dbReference type="RefSeq" id="XP_060301919.1">
    <property type="nucleotide sequence ID" value="XM_060434803.1"/>
</dbReference>
<sequence>MTAQVMLWFRDCKNQCFFNGSKKRDYGPAWDTVLSRCQQLWPQFPWSKNTVLGKYDTERRRYQAFEMLLGYSGVSYNYDTRLPETSDTTWESFFMRNNTRHRDHGWLRYTPLGDRDVYEVVFWREQASGFDIVEAADLQAISLLPVDSGDVDSGEDSGRDNPELLDADDVDDILARSSSSSRAVSTPTQRLTPAQRHRLETDPDQTPPRNSTPPISVPPTARVRKTAQSESGFLGESFSQAAIILAEPKLAGAGDIAAAWQADKRVMECLEHW</sequence>
<dbReference type="AlphaFoldDB" id="A0AA40ECB0"/>
<gene>
    <name evidence="2" type="ORF">B0T26DRAFT_3996</name>
</gene>
<name>A0AA40ECB0_9PEZI</name>
<protein>
    <recommendedName>
        <fullName evidence="4">Myb/SANT-like domain-containing protein</fullName>
    </recommendedName>
</protein>
<feature type="compositionally biased region" description="Low complexity" evidence="1">
    <location>
        <begin position="175"/>
        <end position="185"/>
    </location>
</feature>
<keyword evidence="3" id="KW-1185">Reference proteome</keyword>
<evidence type="ECO:0000313" key="3">
    <source>
        <dbReference type="Proteomes" id="UP001172101"/>
    </source>
</evidence>
<feature type="compositionally biased region" description="Acidic residues" evidence="1">
    <location>
        <begin position="163"/>
        <end position="172"/>
    </location>
</feature>
<evidence type="ECO:0008006" key="4">
    <source>
        <dbReference type="Google" id="ProtNLM"/>
    </source>
</evidence>
<comment type="caution">
    <text evidence="2">The sequence shown here is derived from an EMBL/GenBank/DDBJ whole genome shotgun (WGS) entry which is preliminary data.</text>
</comment>
<feature type="region of interest" description="Disordered" evidence="1">
    <location>
        <begin position="146"/>
        <end position="229"/>
    </location>
</feature>
<evidence type="ECO:0000313" key="2">
    <source>
        <dbReference type="EMBL" id="KAK0733042.1"/>
    </source>
</evidence>
<evidence type="ECO:0000256" key="1">
    <source>
        <dbReference type="SAM" id="MobiDB-lite"/>
    </source>
</evidence>
<dbReference type="GeneID" id="85318073"/>
<dbReference type="Proteomes" id="UP001172101">
    <property type="component" value="Unassembled WGS sequence"/>
</dbReference>
<dbReference type="EMBL" id="JAUIRO010000001">
    <property type="protein sequence ID" value="KAK0733042.1"/>
    <property type="molecule type" value="Genomic_DNA"/>
</dbReference>
<proteinExistence type="predicted"/>
<accession>A0AA40ECB0</accession>